<dbReference type="RefSeq" id="WP_002729947.1">
    <property type="nucleotide sequence ID" value="NZ_CAHP01000028.1"/>
</dbReference>
<feature type="transmembrane region" description="Helical" evidence="1">
    <location>
        <begin position="112"/>
        <end position="133"/>
    </location>
</feature>
<keyword evidence="1" id="KW-0472">Membrane</keyword>
<accession>H8FV97</accession>
<feature type="transmembrane region" description="Helical" evidence="1">
    <location>
        <begin position="200"/>
        <end position="220"/>
    </location>
</feature>
<feature type="transmembrane region" description="Helical" evidence="1">
    <location>
        <begin position="79"/>
        <end position="100"/>
    </location>
</feature>
<comment type="caution">
    <text evidence="2">The sequence shown here is derived from an EMBL/GenBank/DDBJ whole genome shotgun (WGS) entry which is preliminary data.</text>
</comment>
<keyword evidence="1" id="KW-1133">Transmembrane helix</keyword>
<dbReference type="OrthoDB" id="7331960at2"/>
<evidence type="ECO:0000256" key="1">
    <source>
        <dbReference type="SAM" id="Phobius"/>
    </source>
</evidence>
<dbReference type="STRING" id="1150626.PHAMO_340158"/>
<evidence type="ECO:0000313" key="3">
    <source>
        <dbReference type="Proteomes" id="UP000004169"/>
    </source>
</evidence>
<feature type="transmembrane region" description="Helical" evidence="1">
    <location>
        <begin position="333"/>
        <end position="361"/>
    </location>
</feature>
<feature type="transmembrane region" description="Helical" evidence="1">
    <location>
        <begin position="7"/>
        <end position="27"/>
    </location>
</feature>
<keyword evidence="1" id="KW-0812">Transmembrane</keyword>
<feature type="transmembrane region" description="Helical" evidence="1">
    <location>
        <begin position="300"/>
        <end position="321"/>
    </location>
</feature>
<proteinExistence type="predicted"/>
<gene>
    <name evidence="2" type="ORF">PHAMO_340158</name>
</gene>
<protein>
    <submittedName>
        <fullName evidence="2">Uncharacterized protein</fullName>
    </submittedName>
</protein>
<dbReference type="EMBL" id="CAHP01000028">
    <property type="protein sequence ID" value="CCG42285.1"/>
    <property type="molecule type" value="Genomic_DNA"/>
</dbReference>
<dbReference type="AlphaFoldDB" id="H8FV97"/>
<feature type="transmembrane region" description="Helical" evidence="1">
    <location>
        <begin position="232"/>
        <end position="252"/>
    </location>
</feature>
<evidence type="ECO:0000313" key="2">
    <source>
        <dbReference type="EMBL" id="CCG42285.1"/>
    </source>
</evidence>
<sequence length="581" mass="61251">MNRSSDLGRILMIGGLCLFVAFTYFGFAPPYHHVFELLAKARDPNLFPADPFLNDPGAFGPSLFYPLVRLIGLPLGNDIFGLTLHLTAGALILSAAVVVVRRRLTGGDDAAALLTVLIGCFFSAKLLAGVHAAPIPLHAPTPEGIAHLFGMAALLAGLDRRPALAALAAALCVTASPEGNILIALAAPLWLALDRSLPRYSVLWGLLPLGAVALMLRVVAALPPQGFGGGVAMAGQTPLAAILLILACVWVIRQGRKPDGDPTLRAWFWVLAGLTLVAGTVLLVLSFIPSLPPIPLVSVLSLPLASAYPTWLILTVAVARIAVSTRLAGLEKLLLFTALLVLTPSPVAVGFAVALALFARFLLLVREKLGCGIGVRLAPASTLVPVLLLMLLVRSGTELASPVWIDRIAFGHSSRWSAGVFANESTWAAWEALAPLPDFPLVALYDNLAYQVVDLKAAALPGALEVHSAANFAAGKSPFLAPPRFVSADPDLEREAALREAVIVELVHTLGRGESLSSEPVGLVRLGNDRPVINIPVSLETFLSQRRMAVLVPPGLARLFPAALPRRAFGEQVLIGFGIVP</sequence>
<keyword evidence="3" id="KW-1185">Reference proteome</keyword>
<name>H8FV97_MAGML</name>
<reference evidence="2 3" key="1">
    <citation type="journal article" date="2012" name="J. Bacteriol.">
        <title>Draft Genome Sequence of the Purple Photosynthetic Bacterium Phaeospirillum molischianum DSM120, a Particularly Versatile Bacterium.</title>
        <authorList>
            <person name="Duquesne K."/>
            <person name="Prima V."/>
            <person name="Ji B."/>
            <person name="Rouy Z."/>
            <person name="Medigue C."/>
            <person name="Talla E."/>
            <person name="Sturgis J.N."/>
        </authorList>
    </citation>
    <scope>NUCLEOTIDE SEQUENCE [LARGE SCALE GENOMIC DNA]</scope>
    <source>
        <strain evidence="3">DSM120</strain>
    </source>
</reference>
<organism evidence="2 3">
    <name type="scientific">Magnetospirillum molischianum DSM 120</name>
    <dbReference type="NCBI Taxonomy" id="1150626"/>
    <lineage>
        <taxon>Bacteria</taxon>
        <taxon>Pseudomonadati</taxon>
        <taxon>Pseudomonadota</taxon>
        <taxon>Alphaproteobacteria</taxon>
        <taxon>Rhodospirillales</taxon>
        <taxon>Rhodospirillaceae</taxon>
        <taxon>Magnetospirillum</taxon>
    </lineage>
</organism>
<feature type="transmembrane region" description="Helical" evidence="1">
    <location>
        <begin position="264"/>
        <end position="288"/>
    </location>
</feature>
<feature type="transmembrane region" description="Helical" evidence="1">
    <location>
        <begin position="164"/>
        <end position="193"/>
    </location>
</feature>
<dbReference type="Proteomes" id="UP000004169">
    <property type="component" value="Unassembled WGS sequence"/>
</dbReference>